<dbReference type="PANTHER" id="PTHR24282">
    <property type="entry name" value="CYTOCHROME P450 FAMILY MEMBER"/>
    <property type="match status" value="1"/>
</dbReference>
<dbReference type="InterPro" id="IPR002403">
    <property type="entry name" value="Cyt_P450_E_grp-IV"/>
</dbReference>
<evidence type="ECO:0000256" key="4">
    <source>
        <dbReference type="ARBA" id="ARBA00022692"/>
    </source>
</evidence>
<dbReference type="InterPro" id="IPR017972">
    <property type="entry name" value="Cyt_P450_CS"/>
</dbReference>
<dbReference type="InterPro" id="IPR001128">
    <property type="entry name" value="Cyt_P450"/>
</dbReference>
<keyword evidence="5 11" id="KW-0479">Metal-binding</keyword>
<organism evidence="13 14">
    <name type="scientific">Helianthus annuus</name>
    <name type="common">Common sunflower</name>
    <dbReference type="NCBI Taxonomy" id="4232"/>
    <lineage>
        <taxon>Eukaryota</taxon>
        <taxon>Viridiplantae</taxon>
        <taxon>Streptophyta</taxon>
        <taxon>Embryophyta</taxon>
        <taxon>Tracheophyta</taxon>
        <taxon>Spermatophyta</taxon>
        <taxon>Magnoliopsida</taxon>
        <taxon>eudicotyledons</taxon>
        <taxon>Gunneridae</taxon>
        <taxon>Pentapetalae</taxon>
        <taxon>asterids</taxon>
        <taxon>campanulids</taxon>
        <taxon>Asterales</taxon>
        <taxon>Asteraceae</taxon>
        <taxon>Asteroideae</taxon>
        <taxon>Heliantheae alliance</taxon>
        <taxon>Heliantheae</taxon>
        <taxon>Helianthus</taxon>
    </lineage>
</organism>
<keyword evidence="3 11" id="KW-0349">Heme</keyword>
<protein>
    <submittedName>
        <fullName evidence="13">Putative cytochrome P450</fullName>
    </submittedName>
</protein>
<comment type="similarity">
    <text evidence="2 12">Belongs to the cytochrome P450 family.</text>
</comment>
<dbReference type="OMA" id="NGPRICV"/>
<keyword evidence="9 12" id="KW-0503">Monooxygenase</keyword>
<comment type="subcellular location">
    <subcellularLocation>
        <location evidence="1">Membrane</location>
    </subcellularLocation>
</comment>
<dbReference type="Proteomes" id="UP000215914">
    <property type="component" value="Chromosome 12"/>
</dbReference>
<keyword evidence="4" id="KW-0812">Transmembrane</keyword>
<dbReference type="InterPro" id="IPR050665">
    <property type="entry name" value="Cytochrome_P450_Monooxygen"/>
</dbReference>
<evidence type="ECO:0000256" key="10">
    <source>
        <dbReference type="ARBA" id="ARBA00023136"/>
    </source>
</evidence>
<dbReference type="STRING" id="4232.A0A251T1C1"/>
<evidence type="ECO:0000256" key="7">
    <source>
        <dbReference type="ARBA" id="ARBA00023002"/>
    </source>
</evidence>
<dbReference type="Pfam" id="PF00067">
    <property type="entry name" value="p450"/>
    <property type="match status" value="1"/>
</dbReference>
<dbReference type="PRINTS" id="PR00385">
    <property type="entry name" value="P450"/>
</dbReference>
<dbReference type="GO" id="GO:0016020">
    <property type="term" value="C:membrane"/>
    <property type="evidence" value="ECO:0007669"/>
    <property type="project" value="UniProtKB-SubCell"/>
</dbReference>
<gene>
    <name evidence="13" type="ORF">HannXRQ_Chr12g0367521</name>
</gene>
<evidence type="ECO:0000313" key="14">
    <source>
        <dbReference type="Proteomes" id="UP000215914"/>
    </source>
</evidence>
<evidence type="ECO:0000256" key="12">
    <source>
        <dbReference type="RuleBase" id="RU000461"/>
    </source>
</evidence>
<accession>A0A251T1C1</accession>
<evidence type="ECO:0000256" key="3">
    <source>
        <dbReference type="ARBA" id="ARBA00022617"/>
    </source>
</evidence>
<keyword evidence="6" id="KW-1133">Transmembrane helix</keyword>
<dbReference type="PRINTS" id="PR00465">
    <property type="entry name" value="EP450IV"/>
</dbReference>
<reference evidence="14" key="1">
    <citation type="journal article" date="2017" name="Nature">
        <title>The sunflower genome provides insights into oil metabolism, flowering and Asterid evolution.</title>
        <authorList>
            <person name="Badouin H."/>
            <person name="Gouzy J."/>
            <person name="Grassa C.J."/>
            <person name="Murat F."/>
            <person name="Staton S.E."/>
            <person name="Cottret L."/>
            <person name="Lelandais-Briere C."/>
            <person name="Owens G.L."/>
            <person name="Carrere S."/>
            <person name="Mayjonade B."/>
            <person name="Legrand L."/>
            <person name="Gill N."/>
            <person name="Kane N.C."/>
            <person name="Bowers J.E."/>
            <person name="Hubner S."/>
            <person name="Bellec A."/>
            <person name="Berard A."/>
            <person name="Berges H."/>
            <person name="Blanchet N."/>
            <person name="Boniface M.C."/>
            <person name="Brunel D."/>
            <person name="Catrice O."/>
            <person name="Chaidir N."/>
            <person name="Claudel C."/>
            <person name="Donnadieu C."/>
            <person name="Faraut T."/>
            <person name="Fievet G."/>
            <person name="Helmstetter N."/>
            <person name="King M."/>
            <person name="Knapp S.J."/>
            <person name="Lai Z."/>
            <person name="Le Paslier M.C."/>
            <person name="Lippi Y."/>
            <person name="Lorenzon L."/>
            <person name="Mandel J.R."/>
            <person name="Marage G."/>
            <person name="Marchand G."/>
            <person name="Marquand E."/>
            <person name="Bret-Mestries E."/>
            <person name="Morien E."/>
            <person name="Nambeesan S."/>
            <person name="Nguyen T."/>
            <person name="Pegot-Espagnet P."/>
            <person name="Pouilly N."/>
            <person name="Raftis F."/>
            <person name="Sallet E."/>
            <person name="Schiex T."/>
            <person name="Thomas J."/>
            <person name="Vandecasteele C."/>
            <person name="Vares D."/>
            <person name="Vear F."/>
            <person name="Vautrin S."/>
            <person name="Crespi M."/>
            <person name="Mangin B."/>
            <person name="Burke J.M."/>
            <person name="Salse J."/>
            <person name="Munos S."/>
            <person name="Vincourt P."/>
            <person name="Rieseberg L.H."/>
            <person name="Langlade N.B."/>
        </authorList>
    </citation>
    <scope>NUCLEOTIDE SEQUENCE [LARGE SCALE GENOMIC DNA]</scope>
    <source>
        <strain evidence="14">cv. SF193</strain>
    </source>
</reference>
<sequence>MFYLRIPKMNMIFNEVLRLYSPIVQLRRLIHEETKLGNLTLPAGTFVQLNSLILHHDKDMWGEDVHEFKPERFSEGISKVTKGQAAYVPFGGGPRICIGQNFALLEAKMALAMILQHFSFELSPSYSHAPHTMLTLQPQFGAHLILHNLSHIVV</sequence>
<evidence type="ECO:0000256" key="1">
    <source>
        <dbReference type="ARBA" id="ARBA00004370"/>
    </source>
</evidence>
<dbReference type="InterPro" id="IPR036396">
    <property type="entry name" value="Cyt_P450_sf"/>
</dbReference>
<feature type="binding site" description="axial binding residue" evidence="11">
    <location>
        <position position="97"/>
    </location>
    <ligand>
        <name>heme</name>
        <dbReference type="ChEBI" id="CHEBI:30413"/>
    </ligand>
    <ligandPart>
        <name>Fe</name>
        <dbReference type="ChEBI" id="CHEBI:18248"/>
    </ligandPart>
</feature>
<evidence type="ECO:0000313" key="13">
    <source>
        <dbReference type="EMBL" id="OTG04898.1"/>
    </source>
</evidence>
<evidence type="ECO:0000256" key="6">
    <source>
        <dbReference type="ARBA" id="ARBA00022989"/>
    </source>
</evidence>
<comment type="cofactor">
    <cofactor evidence="11">
        <name>heme</name>
        <dbReference type="ChEBI" id="CHEBI:30413"/>
    </cofactor>
</comment>
<dbReference type="GO" id="GO:0016705">
    <property type="term" value="F:oxidoreductase activity, acting on paired donors, with incorporation or reduction of molecular oxygen"/>
    <property type="evidence" value="ECO:0007669"/>
    <property type="project" value="InterPro"/>
</dbReference>
<dbReference type="SUPFAM" id="SSF48264">
    <property type="entry name" value="Cytochrome P450"/>
    <property type="match status" value="1"/>
</dbReference>
<dbReference type="AlphaFoldDB" id="A0A251T1C1"/>
<dbReference type="GO" id="GO:0005506">
    <property type="term" value="F:iron ion binding"/>
    <property type="evidence" value="ECO:0007669"/>
    <property type="project" value="InterPro"/>
</dbReference>
<proteinExistence type="inferred from homology"/>
<keyword evidence="8 11" id="KW-0408">Iron</keyword>
<dbReference type="PROSITE" id="PS00086">
    <property type="entry name" value="CYTOCHROME_P450"/>
    <property type="match status" value="1"/>
</dbReference>
<evidence type="ECO:0000256" key="9">
    <source>
        <dbReference type="ARBA" id="ARBA00023033"/>
    </source>
</evidence>
<keyword evidence="7 12" id="KW-0560">Oxidoreductase</keyword>
<dbReference type="GO" id="GO:0004497">
    <property type="term" value="F:monooxygenase activity"/>
    <property type="evidence" value="ECO:0007669"/>
    <property type="project" value="UniProtKB-KW"/>
</dbReference>
<dbReference type="EMBL" id="CM007901">
    <property type="protein sequence ID" value="OTG04898.1"/>
    <property type="molecule type" value="Genomic_DNA"/>
</dbReference>
<evidence type="ECO:0000256" key="2">
    <source>
        <dbReference type="ARBA" id="ARBA00010617"/>
    </source>
</evidence>
<dbReference type="InParanoid" id="A0A251T1C1"/>
<evidence type="ECO:0000256" key="8">
    <source>
        <dbReference type="ARBA" id="ARBA00023004"/>
    </source>
</evidence>
<name>A0A251T1C1_HELAN</name>
<evidence type="ECO:0000256" key="5">
    <source>
        <dbReference type="ARBA" id="ARBA00022723"/>
    </source>
</evidence>
<keyword evidence="10" id="KW-0472">Membrane</keyword>
<keyword evidence="14" id="KW-1185">Reference proteome</keyword>
<dbReference type="Gene3D" id="1.10.630.10">
    <property type="entry name" value="Cytochrome P450"/>
    <property type="match status" value="1"/>
</dbReference>
<dbReference type="PANTHER" id="PTHR24282:SF234">
    <property type="entry name" value="CYTOCHROME P450-RELATED"/>
    <property type="match status" value="1"/>
</dbReference>
<evidence type="ECO:0000256" key="11">
    <source>
        <dbReference type="PIRSR" id="PIRSR602403-1"/>
    </source>
</evidence>
<dbReference type="GO" id="GO:0020037">
    <property type="term" value="F:heme binding"/>
    <property type="evidence" value="ECO:0007669"/>
    <property type="project" value="InterPro"/>
</dbReference>